<feature type="transmembrane region" description="Helical" evidence="8">
    <location>
        <begin position="125"/>
        <end position="144"/>
    </location>
</feature>
<dbReference type="Pfam" id="PF13231">
    <property type="entry name" value="PMT_2"/>
    <property type="match status" value="1"/>
</dbReference>
<dbReference type="GO" id="GO:0016763">
    <property type="term" value="F:pentosyltransferase activity"/>
    <property type="evidence" value="ECO:0007669"/>
    <property type="project" value="TreeGrafter"/>
</dbReference>
<dbReference type="EMBL" id="AJYK02000062">
    <property type="protein sequence ID" value="OEF25436.1"/>
    <property type="molecule type" value="Genomic_DNA"/>
</dbReference>
<dbReference type="GO" id="GO:0009103">
    <property type="term" value="P:lipopolysaccharide biosynthetic process"/>
    <property type="evidence" value="ECO:0007669"/>
    <property type="project" value="UniProtKB-ARBA"/>
</dbReference>
<dbReference type="PANTHER" id="PTHR33908">
    <property type="entry name" value="MANNOSYLTRANSFERASE YKCB-RELATED"/>
    <property type="match status" value="1"/>
</dbReference>
<evidence type="ECO:0000256" key="7">
    <source>
        <dbReference type="ARBA" id="ARBA00023136"/>
    </source>
</evidence>
<feature type="transmembrane region" description="Helical" evidence="8">
    <location>
        <begin position="399"/>
        <end position="417"/>
    </location>
</feature>
<proteinExistence type="predicted"/>
<evidence type="ECO:0000313" key="11">
    <source>
        <dbReference type="Proteomes" id="UP000094070"/>
    </source>
</evidence>
<feature type="transmembrane region" description="Helical" evidence="8">
    <location>
        <begin position="174"/>
        <end position="193"/>
    </location>
</feature>
<keyword evidence="6 8" id="KW-1133">Transmembrane helix</keyword>
<keyword evidence="4" id="KW-0808">Transferase</keyword>
<gene>
    <name evidence="10" type="ORF">A1QC_08665</name>
</gene>
<feature type="transmembrane region" description="Helical" evidence="8">
    <location>
        <begin position="77"/>
        <end position="104"/>
    </location>
</feature>
<keyword evidence="3" id="KW-0328">Glycosyltransferase</keyword>
<dbReference type="AlphaFoldDB" id="A0A1E5E2M2"/>
<sequence>MSHLSHCSTTAHNHSWKNNRVIYYVIFIGIALLSLINRDLTPVNELKYISIALESLNGQHLFTFYNHGEIYADKPPFYFWIVMLGIKMFGVQGGIIWSGLFSILPMVGICEIFYRWTRSELQPHIALIATLALLTSTLFFISGLVLRMDMLMAFFICLSLFHFYQAFERHNKNLPVGILPYLTLLSILLATFIKGPVGLMLPILSIVIFLISKRQLRSFFCFFPLKGLLAFIIICMAWLYAVYLEGGTEYLYDLTIGQAVKRGVNASIHREPIYYYLKSAIAALQPWTFLLIAGFISTWKNRATISNQQSLFITVSLTGLMMLSFVSSKLEIYFLPLVPFIVFTGFIGLQKASLKKTTHDAYWKWGLYPIAFITTILSVVAPLFFSKALAKLPVQINDLYWIFAILFTTGVSTLILLKKNHFQSACRAISLGVFSIIFAVALLVPKYNEVLGVKALAQEAQTQYQQYGEVGYYTYRYSTGQNMDVYLKQNVTTLDSPEELLALKPGSVIITKRNHDDLLQAFSDNQQTPTFVTQIDRYSVVVK</sequence>
<dbReference type="STRING" id="1188252.A1QC_08665"/>
<feature type="transmembrane region" description="Helical" evidence="8">
    <location>
        <begin position="332"/>
        <end position="349"/>
    </location>
</feature>
<dbReference type="OrthoDB" id="9775035at2"/>
<feature type="transmembrane region" description="Helical" evidence="8">
    <location>
        <begin position="361"/>
        <end position="384"/>
    </location>
</feature>
<name>A0A1E5E2M2_9VIBR</name>
<feature type="transmembrane region" description="Helical" evidence="8">
    <location>
        <begin position="223"/>
        <end position="243"/>
    </location>
</feature>
<accession>A0A1E5E2M2</accession>
<evidence type="ECO:0000313" key="10">
    <source>
        <dbReference type="EMBL" id="OEF25436.1"/>
    </source>
</evidence>
<feature type="transmembrane region" description="Helical" evidence="8">
    <location>
        <begin position="150"/>
        <end position="167"/>
    </location>
</feature>
<evidence type="ECO:0000256" key="6">
    <source>
        <dbReference type="ARBA" id="ARBA00022989"/>
    </source>
</evidence>
<dbReference type="RefSeq" id="WP_017024888.1">
    <property type="nucleotide sequence ID" value="NZ_AJYK02000062.1"/>
</dbReference>
<comment type="caution">
    <text evidence="10">The sequence shown here is derived from an EMBL/GenBank/DDBJ whole genome shotgun (WGS) entry which is preliminary data.</text>
</comment>
<dbReference type="eggNOG" id="COG1807">
    <property type="taxonomic scope" value="Bacteria"/>
</dbReference>
<organism evidence="10 11">
    <name type="scientific">Vibrio rumoiensis 1S-45</name>
    <dbReference type="NCBI Taxonomy" id="1188252"/>
    <lineage>
        <taxon>Bacteria</taxon>
        <taxon>Pseudomonadati</taxon>
        <taxon>Pseudomonadota</taxon>
        <taxon>Gammaproteobacteria</taxon>
        <taxon>Vibrionales</taxon>
        <taxon>Vibrionaceae</taxon>
        <taxon>Vibrio</taxon>
    </lineage>
</organism>
<feature type="domain" description="Glycosyltransferase RgtA/B/C/D-like" evidence="9">
    <location>
        <begin position="73"/>
        <end position="239"/>
    </location>
</feature>
<dbReference type="InterPro" id="IPR050297">
    <property type="entry name" value="LipidA_mod_glycosyltrf_83"/>
</dbReference>
<dbReference type="GO" id="GO:0010041">
    <property type="term" value="P:response to iron(III) ion"/>
    <property type="evidence" value="ECO:0007669"/>
    <property type="project" value="TreeGrafter"/>
</dbReference>
<evidence type="ECO:0000256" key="4">
    <source>
        <dbReference type="ARBA" id="ARBA00022679"/>
    </source>
</evidence>
<comment type="subcellular location">
    <subcellularLocation>
        <location evidence="1">Cell membrane</location>
        <topology evidence="1">Multi-pass membrane protein</topology>
    </subcellularLocation>
</comment>
<feature type="transmembrane region" description="Helical" evidence="8">
    <location>
        <begin position="424"/>
        <end position="444"/>
    </location>
</feature>
<dbReference type="PANTHER" id="PTHR33908:SF3">
    <property type="entry name" value="UNDECAPRENYL PHOSPHATE-ALPHA-4-AMINO-4-DEOXY-L-ARABINOSE ARABINOSYL TRANSFERASE"/>
    <property type="match status" value="1"/>
</dbReference>
<dbReference type="InterPro" id="IPR038731">
    <property type="entry name" value="RgtA/B/C-like"/>
</dbReference>
<feature type="transmembrane region" description="Helical" evidence="8">
    <location>
        <begin position="199"/>
        <end position="216"/>
    </location>
</feature>
<reference evidence="10 11" key="1">
    <citation type="journal article" date="2012" name="Science">
        <title>Ecological populations of bacteria act as socially cohesive units of antibiotic production and resistance.</title>
        <authorList>
            <person name="Cordero O.X."/>
            <person name="Wildschutte H."/>
            <person name="Kirkup B."/>
            <person name="Proehl S."/>
            <person name="Ngo L."/>
            <person name="Hussain F."/>
            <person name="Le Roux F."/>
            <person name="Mincer T."/>
            <person name="Polz M.F."/>
        </authorList>
    </citation>
    <scope>NUCLEOTIDE SEQUENCE [LARGE SCALE GENOMIC DNA]</scope>
    <source>
        <strain evidence="10 11">1S-45</strain>
    </source>
</reference>
<evidence type="ECO:0000256" key="2">
    <source>
        <dbReference type="ARBA" id="ARBA00022475"/>
    </source>
</evidence>
<evidence type="ECO:0000259" key="9">
    <source>
        <dbReference type="Pfam" id="PF13231"/>
    </source>
</evidence>
<evidence type="ECO:0000256" key="8">
    <source>
        <dbReference type="SAM" id="Phobius"/>
    </source>
</evidence>
<protein>
    <recommendedName>
        <fullName evidence="9">Glycosyltransferase RgtA/B/C/D-like domain-containing protein</fullName>
    </recommendedName>
</protein>
<feature type="transmembrane region" description="Helical" evidence="8">
    <location>
        <begin position="21"/>
        <end position="37"/>
    </location>
</feature>
<evidence type="ECO:0000256" key="1">
    <source>
        <dbReference type="ARBA" id="ARBA00004651"/>
    </source>
</evidence>
<feature type="transmembrane region" description="Helical" evidence="8">
    <location>
        <begin position="309"/>
        <end position="326"/>
    </location>
</feature>
<feature type="transmembrane region" description="Helical" evidence="8">
    <location>
        <begin position="273"/>
        <end position="297"/>
    </location>
</feature>
<evidence type="ECO:0000256" key="3">
    <source>
        <dbReference type="ARBA" id="ARBA00022676"/>
    </source>
</evidence>
<keyword evidence="7 8" id="KW-0472">Membrane</keyword>
<dbReference type="GO" id="GO:0005886">
    <property type="term" value="C:plasma membrane"/>
    <property type="evidence" value="ECO:0007669"/>
    <property type="project" value="UniProtKB-SubCell"/>
</dbReference>
<evidence type="ECO:0000256" key="5">
    <source>
        <dbReference type="ARBA" id="ARBA00022692"/>
    </source>
</evidence>
<dbReference type="Proteomes" id="UP000094070">
    <property type="component" value="Unassembled WGS sequence"/>
</dbReference>
<keyword evidence="5 8" id="KW-0812">Transmembrane</keyword>
<keyword evidence="2" id="KW-1003">Cell membrane</keyword>
<keyword evidence="11" id="KW-1185">Reference proteome</keyword>